<accession>J9GAH2</accession>
<protein>
    <submittedName>
        <fullName evidence="1">Uncharacterized protein</fullName>
    </submittedName>
</protein>
<name>J9GAH2_9ZZZZ</name>
<gene>
    <name evidence="1" type="ORF">EVA_13135</name>
</gene>
<proteinExistence type="predicted"/>
<dbReference type="AlphaFoldDB" id="J9GAH2"/>
<comment type="caution">
    <text evidence="1">The sequence shown here is derived from an EMBL/GenBank/DDBJ whole genome shotgun (WGS) entry which is preliminary data.</text>
</comment>
<sequence length="36" mass="4500">MYLSLFHILYRIKNYNCAFIYILCKFSTTMRIDQEF</sequence>
<evidence type="ECO:0000313" key="1">
    <source>
        <dbReference type="EMBL" id="EJW98757.1"/>
    </source>
</evidence>
<dbReference type="EMBL" id="AMCI01004116">
    <property type="protein sequence ID" value="EJW98757.1"/>
    <property type="molecule type" value="Genomic_DNA"/>
</dbReference>
<reference evidence="1" key="1">
    <citation type="journal article" date="2012" name="PLoS ONE">
        <title>Gene sets for utilization of primary and secondary nutrition supplies in the distal gut of endangered iberian lynx.</title>
        <authorList>
            <person name="Alcaide M."/>
            <person name="Messina E."/>
            <person name="Richter M."/>
            <person name="Bargiela R."/>
            <person name="Peplies J."/>
            <person name="Huws S.A."/>
            <person name="Newbold C.J."/>
            <person name="Golyshin P.N."/>
            <person name="Simon M.A."/>
            <person name="Lopez G."/>
            <person name="Yakimov M.M."/>
            <person name="Ferrer M."/>
        </authorList>
    </citation>
    <scope>NUCLEOTIDE SEQUENCE</scope>
</reference>
<organism evidence="1">
    <name type="scientific">gut metagenome</name>
    <dbReference type="NCBI Taxonomy" id="749906"/>
    <lineage>
        <taxon>unclassified sequences</taxon>
        <taxon>metagenomes</taxon>
        <taxon>organismal metagenomes</taxon>
    </lineage>
</organism>